<proteinExistence type="predicted"/>
<reference evidence="1 2" key="1">
    <citation type="journal article" date="2020" name="mSystems">
        <title>Defining Genomic and Predicted Metabolic Features of the Acetobacterium Genus.</title>
        <authorList>
            <person name="Ross D.E."/>
            <person name="Marshall C.W."/>
            <person name="Gulliver D."/>
            <person name="May H.D."/>
            <person name="Norman R.S."/>
        </authorList>
    </citation>
    <scope>NUCLEOTIDE SEQUENCE [LARGE SCALE GENOMIC DNA]</scope>
    <source>
        <strain evidence="1 2">DSM 4132</strain>
    </source>
</reference>
<dbReference type="EMBL" id="WJBE01000002">
    <property type="protein sequence ID" value="MBC3898687.1"/>
    <property type="molecule type" value="Genomic_DNA"/>
</dbReference>
<sequence>MVDIHPNDFCAKLCEIASTRKKRTLGKINEICKEQAGLGNKDFSIATIGGLLENKGILTEQALRNKNSEEYRALIKQWAEFTNGSMKKTKSNKTNSINDDILASISDPTLRAIFGITMAENKKLKNELSILKNLTTLTIDMRKTKENALKEDLNTILTSSSFGLTDVEIRALKDAISDEFIKDQGWTVYDNGKVKQKGAQVYRTGYVSAIKKILNEYEAKK</sequence>
<evidence type="ECO:0000313" key="1">
    <source>
        <dbReference type="EMBL" id="MBC3898687.1"/>
    </source>
</evidence>
<gene>
    <name evidence="1" type="ORF">GH811_03550</name>
</gene>
<organism evidence="1 2">
    <name type="scientific">Acetobacterium malicum</name>
    <dbReference type="NCBI Taxonomy" id="52692"/>
    <lineage>
        <taxon>Bacteria</taxon>
        <taxon>Bacillati</taxon>
        <taxon>Bacillota</taxon>
        <taxon>Clostridia</taxon>
        <taxon>Eubacteriales</taxon>
        <taxon>Eubacteriaceae</taxon>
        <taxon>Acetobacterium</taxon>
    </lineage>
</organism>
<evidence type="ECO:0000313" key="2">
    <source>
        <dbReference type="Proteomes" id="UP000622405"/>
    </source>
</evidence>
<dbReference type="NCBIfam" id="NF040692">
    <property type="entry name" value="recomb_assoc"/>
    <property type="match status" value="1"/>
</dbReference>
<keyword evidence="2" id="KW-1185">Reference proteome</keyword>
<dbReference type="RefSeq" id="WP_186893304.1">
    <property type="nucleotide sequence ID" value="NZ_WJBE01000002.1"/>
</dbReference>
<name>A0ABR6YU92_9FIRM</name>
<dbReference type="Proteomes" id="UP000622405">
    <property type="component" value="Unassembled WGS sequence"/>
</dbReference>
<dbReference type="InterPro" id="IPR048061">
    <property type="entry name" value="GmtX-like"/>
</dbReference>
<accession>A0ABR6YU92</accession>
<comment type="caution">
    <text evidence="1">The sequence shown here is derived from an EMBL/GenBank/DDBJ whole genome shotgun (WGS) entry which is preliminary data.</text>
</comment>
<protein>
    <submittedName>
        <fullName evidence="1">Uncharacterized protein</fullName>
    </submittedName>
</protein>